<dbReference type="AlphaFoldDB" id="A0A0N5D637"/>
<protein>
    <recommendedName>
        <fullName evidence="2">protein-serine/threonine phosphatase</fullName>
        <ecNumber evidence="2">3.1.3.16</ecNumber>
    </recommendedName>
</protein>
<reference evidence="9" key="1">
    <citation type="submission" date="2017-02" db="UniProtKB">
        <authorList>
            <consortium name="WormBaseParasite"/>
        </authorList>
    </citation>
    <scope>IDENTIFICATION</scope>
</reference>
<dbReference type="InterPro" id="IPR051134">
    <property type="entry name" value="PPP_phosphatase"/>
</dbReference>
<dbReference type="Gene3D" id="3.60.21.10">
    <property type="match status" value="1"/>
</dbReference>
<dbReference type="STRING" id="103827.A0A0N5D637"/>
<dbReference type="PANTHER" id="PTHR45668:SF5">
    <property type="entry name" value="SERINE_THREONINE-PROTEIN PHOSPHATASE 5"/>
    <property type="match status" value="1"/>
</dbReference>
<dbReference type="Gene3D" id="1.25.40.10">
    <property type="entry name" value="Tetratricopeptide repeat domain"/>
    <property type="match status" value="1"/>
</dbReference>
<feature type="domain" description="PPP" evidence="6">
    <location>
        <begin position="132"/>
        <end position="223"/>
    </location>
</feature>
<dbReference type="InterPro" id="IPR011990">
    <property type="entry name" value="TPR-like_helical_dom_sf"/>
</dbReference>
<dbReference type="GO" id="GO:0004722">
    <property type="term" value="F:protein serine/threonine phosphatase activity"/>
    <property type="evidence" value="ECO:0007669"/>
    <property type="project" value="UniProtKB-EC"/>
</dbReference>
<evidence type="ECO:0000313" key="7">
    <source>
        <dbReference type="EMBL" id="VDN06037.1"/>
    </source>
</evidence>
<dbReference type="InterPro" id="IPR029052">
    <property type="entry name" value="Metallo-depent_PP-like"/>
</dbReference>
<dbReference type="SUPFAM" id="SSF56300">
    <property type="entry name" value="Metallo-dependent phosphatases"/>
    <property type="match status" value="1"/>
</dbReference>
<accession>A0A0N5D637</accession>
<proteinExistence type="predicted"/>
<dbReference type="Pfam" id="PF08321">
    <property type="entry name" value="PPP5"/>
    <property type="match status" value="1"/>
</dbReference>
<evidence type="ECO:0000256" key="5">
    <source>
        <dbReference type="ARBA" id="ARBA00023211"/>
    </source>
</evidence>
<dbReference type="GO" id="GO:0046872">
    <property type="term" value="F:metal ion binding"/>
    <property type="evidence" value="ECO:0007669"/>
    <property type="project" value="UniProtKB-KW"/>
</dbReference>
<dbReference type="Proteomes" id="UP000276776">
    <property type="component" value="Unassembled WGS sequence"/>
</dbReference>
<organism evidence="9">
    <name type="scientific">Thelazia callipaeda</name>
    <name type="common">Oriental eyeworm</name>
    <name type="synonym">Parasitic nematode</name>
    <dbReference type="NCBI Taxonomy" id="103827"/>
    <lineage>
        <taxon>Eukaryota</taxon>
        <taxon>Metazoa</taxon>
        <taxon>Ecdysozoa</taxon>
        <taxon>Nematoda</taxon>
        <taxon>Chromadorea</taxon>
        <taxon>Rhabditida</taxon>
        <taxon>Spirurina</taxon>
        <taxon>Spiruromorpha</taxon>
        <taxon>Thelazioidea</taxon>
        <taxon>Thelaziidae</taxon>
        <taxon>Thelazia</taxon>
    </lineage>
</organism>
<dbReference type="OMA" id="CEANQFF"/>
<evidence type="ECO:0000256" key="2">
    <source>
        <dbReference type="ARBA" id="ARBA00013081"/>
    </source>
</evidence>
<reference evidence="7 8" key="2">
    <citation type="submission" date="2018-11" db="EMBL/GenBank/DDBJ databases">
        <authorList>
            <consortium name="Pathogen Informatics"/>
        </authorList>
    </citation>
    <scope>NUCLEOTIDE SEQUENCE [LARGE SCALE GENOMIC DNA]</scope>
</reference>
<gene>
    <name evidence="7" type="ORF">TCLT_LOCUS8474</name>
</gene>
<dbReference type="InterPro" id="IPR013235">
    <property type="entry name" value="PPP_dom"/>
</dbReference>
<keyword evidence="4" id="KW-0378">Hydrolase</keyword>
<dbReference type="EC" id="3.1.3.16" evidence="2"/>
<dbReference type="PANTHER" id="PTHR45668">
    <property type="entry name" value="SERINE/THREONINE-PROTEIN PHOSPHATASE 5-RELATED"/>
    <property type="match status" value="1"/>
</dbReference>
<sequence>MTSDHIVSTIMENVNGITNPAERALRIKDEANQFFNDQAYDVAIKLYTIAIELDDKQPLFYGNRSMAYLKKELYGSALEDANAALAIDPKYWKCYYRRATAYMALGKLKLALKDYDTVRKALPSNHDAKRKYEECQKLMRRIAFEKAISMDHDKRSVGDSINLDTIEVESTYDGPILEDDISIEFMNKLIETFKAQKKLHKKYAYKILLGIRRMFGQLPTLVEITVPAGKKFTICGDVHGQFYDLCNIFDLNGLPSETNAYVSSVLNWPLLLNANCFTYFKRL</sequence>
<keyword evidence="5" id="KW-0464">Manganese</keyword>
<evidence type="ECO:0000259" key="6">
    <source>
        <dbReference type="Pfam" id="PF08321"/>
    </source>
</evidence>
<comment type="cofactor">
    <cofactor evidence="1">
        <name>Mn(2+)</name>
        <dbReference type="ChEBI" id="CHEBI:29035"/>
    </cofactor>
</comment>
<evidence type="ECO:0000256" key="3">
    <source>
        <dbReference type="ARBA" id="ARBA00022723"/>
    </source>
</evidence>
<evidence type="ECO:0000256" key="1">
    <source>
        <dbReference type="ARBA" id="ARBA00001936"/>
    </source>
</evidence>
<evidence type="ECO:0000313" key="9">
    <source>
        <dbReference type="WBParaSite" id="TCLT_0000848501-mRNA-1"/>
    </source>
</evidence>
<dbReference type="SUPFAM" id="SSF48452">
    <property type="entry name" value="TPR-like"/>
    <property type="match status" value="1"/>
</dbReference>
<evidence type="ECO:0000313" key="8">
    <source>
        <dbReference type="Proteomes" id="UP000276776"/>
    </source>
</evidence>
<dbReference type="InterPro" id="IPR019734">
    <property type="entry name" value="TPR_rpt"/>
</dbReference>
<dbReference type="WBParaSite" id="TCLT_0000848501-mRNA-1">
    <property type="protein sequence ID" value="TCLT_0000848501-mRNA-1"/>
    <property type="gene ID" value="TCLT_0000848501"/>
</dbReference>
<keyword evidence="8" id="KW-1185">Reference proteome</keyword>
<dbReference type="OrthoDB" id="445564at2759"/>
<dbReference type="EMBL" id="UYYF01004638">
    <property type="protein sequence ID" value="VDN06037.1"/>
    <property type="molecule type" value="Genomic_DNA"/>
</dbReference>
<name>A0A0N5D637_THECL</name>
<dbReference type="SMART" id="SM00028">
    <property type="entry name" value="TPR"/>
    <property type="match status" value="3"/>
</dbReference>
<keyword evidence="3" id="KW-0479">Metal-binding</keyword>
<evidence type="ECO:0000256" key="4">
    <source>
        <dbReference type="ARBA" id="ARBA00022801"/>
    </source>
</evidence>